<dbReference type="PANTHER" id="PTHR30273:SF2">
    <property type="entry name" value="PROTEIN FECR"/>
    <property type="match status" value="1"/>
</dbReference>
<keyword evidence="1" id="KW-0472">Membrane</keyword>
<reference evidence="3 4" key="1">
    <citation type="submission" date="2024-10" db="EMBL/GenBank/DDBJ databases">
        <title>The Natural Products Discovery Center: Release of the First 8490 Sequenced Strains for Exploring Actinobacteria Biosynthetic Diversity.</title>
        <authorList>
            <person name="Kalkreuter E."/>
            <person name="Kautsar S.A."/>
            <person name="Yang D."/>
            <person name="Bader C.D."/>
            <person name="Teijaro C.N."/>
            <person name="Fluegel L."/>
            <person name="Davis C.M."/>
            <person name="Simpson J.R."/>
            <person name="Lauterbach L."/>
            <person name="Steele A.D."/>
            <person name="Gui C."/>
            <person name="Meng S."/>
            <person name="Li G."/>
            <person name="Viehrig K."/>
            <person name="Ye F."/>
            <person name="Su P."/>
            <person name="Kiefer A.F."/>
            <person name="Nichols A."/>
            <person name="Cepeda A.J."/>
            <person name="Yan W."/>
            <person name="Fan B."/>
            <person name="Jiang Y."/>
            <person name="Adhikari A."/>
            <person name="Zheng C.-J."/>
            <person name="Schuster L."/>
            <person name="Cowan T.M."/>
            <person name="Smanski M.J."/>
            <person name="Chevrette M.G."/>
            <person name="De Carvalho L.P.S."/>
            <person name="Shen B."/>
        </authorList>
    </citation>
    <scope>NUCLEOTIDE SEQUENCE [LARGE SCALE GENOMIC DNA]</scope>
    <source>
        <strain evidence="3 4">NPDC087045</strain>
    </source>
</reference>
<dbReference type="PIRSF" id="PIRSF018266">
    <property type="entry name" value="FecR"/>
    <property type="match status" value="1"/>
</dbReference>
<protein>
    <submittedName>
        <fullName evidence="3">FecR family protein</fullName>
    </submittedName>
</protein>
<feature type="transmembrane region" description="Helical" evidence="1">
    <location>
        <begin position="45"/>
        <end position="62"/>
    </location>
</feature>
<keyword evidence="1" id="KW-0812">Transmembrane</keyword>
<dbReference type="Proteomes" id="UP001617427">
    <property type="component" value="Unassembled WGS sequence"/>
</dbReference>
<comment type="caution">
    <text evidence="3">The sequence shown here is derived from an EMBL/GenBank/DDBJ whole genome shotgun (WGS) entry which is preliminary data.</text>
</comment>
<dbReference type="RefSeq" id="WP_402699903.1">
    <property type="nucleotide sequence ID" value="NZ_JBIUZV010000004.1"/>
</dbReference>
<dbReference type="InterPro" id="IPR006860">
    <property type="entry name" value="FecR"/>
</dbReference>
<evidence type="ECO:0000313" key="4">
    <source>
        <dbReference type="Proteomes" id="UP001617427"/>
    </source>
</evidence>
<sequence length="276" mass="30211">MGIEQDQSGDFQPAEQAIARHRDVLMERFPLPPASAAKPRRRGKLALAAVVAAAAGVAVLWADPAYRTDYLSTPVGHQLTAELADGSRIVLNTDTRLDIAWHLRSRRVQLHTGQALFDVEHKTYRPFTVEAGDARVTVVGTMFDVWRKPESVQVTVLRGRVKVQSGGEPVYLTENQQVQAVGQQVSAVAAVDAATQTVWKDGKLMFDRTPLRDALQEMQRYISTRIAPVDDELGSLRVSGVFDIARADAMLDLLPAILPVAVARDGSNGVVRIKAR</sequence>
<evidence type="ECO:0000259" key="2">
    <source>
        <dbReference type="Pfam" id="PF04773"/>
    </source>
</evidence>
<organism evidence="3 4">
    <name type="scientific">Herbaspirillum chlorophenolicum</name>
    <dbReference type="NCBI Taxonomy" id="211589"/>
    <lineage>
        <taxon>Bacteria</taxon>
        <taxon>Pseudomonadati</taxon>
        <taxon>Pseudomonadota</taxon>
        <taxon>Betaproteobacteria</taxon>
        <taxon>Burkholderiales</taxon>
        <taxon>Oxalobacteraceae</taxon>
        <taxon>Herbaspirillum</taxon>
    </lineage>
</organism>
<dbReference type="Gene3D" id="2.60.120.1440">
    <property type="match status" value="1"/>
</dbReference>
<dbReference type="Gene3D" id="3.55.50.30">
    <property type="match status" value="1"/>
</dbReference>
<dbReference type="Pfam" id="PF04773">
    <property type="entry name" value="FecR"/>
    <property type="match status" value="1"/>
</dbReference>
<evidence type="ECO:0000256" key="1">
    <source>
        <dbReference type="SAM" id="Phobius"/>
    </source>
</evidence>
<name>A0ABW8EXK4_9BURK</name>
<gene>
    <name evidence="3" type="ORF">ACIPEN_09270</name>
</gene>
<accession>A0ABW8EXK4</accession>
<dbReference type="EMBL" id="JBIUZV010000004">
    <property type="protein sequence ID" value="MFJ3046009.1"/>
    <property type="molecule type" value="Genomic_DNA"/>
</dbReference>
<dbReference type="PANTHER" id="PTHR30273">
    <property type="entry name" value="PERIPLASMIC SIGNAL SENSOR AND SIGMA FACTOR ACTIVATOR FECR-RELATED"/>
    <property type="match status" value="1"/>
</dbReference>
<evidence type="ECO:0000313" key="3">
    <source>
        <dbReference type="EMBL" id="MFJ3046009.1"/>
    </source>
</evidence>
<feature type="domain" description="FecR protein" evidence="2">
    <location>
        <begin position="70"/>
        <end position="162"/>
    </location>
</feature>
<proteinExistence type="predicted"/>
<keyword evidence="1" id="KW-1133">Transmembrane helix</keyword>
<dbReference type="InterPro" id="IPR012373">
    <property type="entry name" value="Ferrdict_sens_TM"/>
</dbReference>
<keyword evidence="4" id="KW-1185">Reference proteome</keyword>